<dbReference type="Proteomes" id="UP000521748">
    <property type="component" value="Unassembled WGS sequence"/>
</dbReference>
<gene>
    <name evidence="2" type="ORF">FHU41_001268</name>
</gene>
<comment type="caution">
    <text evidence="2">The sequence shown here is derived from an EMBL/GenBank/DDBJ whole genome shotgun (WGS) entry which is preliminary data.</text>
</comment>
<keyword evidence="1" id="KW-0472">Membrane</keyword>
<evidence type="ECO:0000313" key="2">
    <source>
        <dbReference type="EMBL" id="NYE95047.1"/>
    </source>
</evidence>
<feature type="transmembrane region" description="Helical" evidence="1">
    <location>
        <begin position="84"/>
        <end position="105"/>
    </location>
</feature>
<reference evidence="2 3" key="1">
    <citation type="submission" date="2020-07" db="EMBL/GenBank/DDBJ databases">
        <title>Sequencing the genomes of 1000 actinobacteria strains.</title>
        <authorList>
            <person name="Klenk H.-P."/>
        </authorList>
    </citation>
    <scope>NUCLEOTIDE SEQUENCE [LARGE SCALE GENOMIC DNA]</scope>
    <source>
        <strain evidence="2 3">DSM 102047</strain>
    </source>
</reference>
<dbReference type="AlphaFoldDB" id="A0A7Y9S840"/>
<organism evidence="2 3">
    <name type="scientific">Psychromicrobium silvestre</name>
    <dbReference type="NCBI Taxonomy" id="1645614"/>
    <lineage>
        <taxon>Bacteria</taxon>
        <taxon>Bacillati</taxon>
        <taxon>Actinomycetota</taxon>
        <taxon>Actinomycetes</taxon>
        <taxon>Micrococcales</taxon>
        <taxon>Micrococcaceae</taxon>
        <taxon>Psychromicrobium</taxon>
    </lineage>
</organism>
<sequence length="128" mass="13945">MFLLFALLAIAARLSGRIVYAVTVMPVGMTVGGILELREGPKAVTLDQAMGSEFTTVSKIVGGILIPTTTQLVPVCLLWWNLQLRWLAVAWFLGSVALIAVLVVVNKRSVSRARREYFAAETNALGER</sequence>
<proteinExistence type="predicted"/>
<keyword evidence="3" id="KW-1185">Reference proteome</keyword>
<keyword evidence="1" id="KW-1133">Transmembrane helix</keyword>
<accession>A0A7Y9S840</accession>
<evidence type="ECO:0000256" key="1">
    <source>
        <dbReference type="SAM" id="Phobius"/>
    </source>
</evidence>
<keyword evidence="1" id="KW-0812">Transmembrane</keyword>
<dbReference type="RefSeq" id="WP_179388739.1">
    <property type="nucleotide sequence ID" value="NZ_JACBYQ010000001.1"/>
</dbReference>
<name>A0A7Y9S840_9MICC</name>
<dbReference type="EMBL" id="JACBYQ010000001">
    <property type="protein sequence ID" value="NYE95047.1"/>
    <property type="molecule type" value="Genomic_DNA"/>
</dbReference>
<protein>
    <submittedName>
        <fullName evidence="2">Uncharacterized protein</fullName>
    </submittedName>
</protein>
<evidence type="ECO:0000313" key="3">
    <source>
        <dbReference type="Proteomes" id="UP000521748"/>
    </source>
</evidence>